<dbReference type="InterPro" id="IPR011990">
    <property type="entry name" value="TPR-like_helical_dom_sf"/>
</dbReference>
<dbReference type="KEGG" id="cgc:Cyagr_1146"/>
<organism evidence="2 3">
    <name type="scientific">Cyanobium gracile (strain ATCC 27147 / PCC 6307)</name>
    <dbReference type="NCBI Taxonomy" id="292564"/>
    <lineage>
        <taxon>Bacteria</taxon>
        <taxon>Bacillati</taxon>
        <taxon>Cyanobacteriota</taxon>
        <taxon>Cyanophyceae</taxon>
        <taxon>Synechococcales</taxon>
        <taxon>Prochlorococcaceae</taxon>
        <taxon>Cyanobium</taxon>
    </lineage>
</organism>
<dbReference type="eggNOG" id="COG0457">
    <property type="taxonomic scope" value="Bacteria"/>
</dbReference>
<dbReference type="GO" id="GO:0016757">
    <property type="term" value="F:glycosyltransferase activity"/>
    <property type="evidence" value="ECO:0007669"/>
    <property type="project" value="InterPro"/>
</dbReference>
<dbReference type="Pfam" id="PF01075">
    <property type="entry name" value="Glyco_transf_9"/>
    <property type="match status" value="1"/>
</dbReference>
<sequence length="450" mass="47602">MSVLSGDANLGQVLKEAEAAELRQEWCEAACIYQELITAAAAPAPLLLRAANALWLSDQPEEALVLYRRASLLQPDSPAPFMGLGNSLRDLNRFEAADRAFRASRQRGDGPALACNHAALLIGLESYGEAYALAERRFELPGMGPGPEGGVAAVVASAPVLHVRTEQGLGDGLQYLRWIPPLLEQAAARGQSVVLEVEPSLVALLRRGLDWLPQPPEVRTRPAPGGDGPGEHGQGAARSGDVVSLLSLPAALGGAPCPQPPGSDGRGTYLRGLAPAAPADGSGLRPRVGLTWASGRKLADGFTRREYRKRTLPAAALVRLVEGLVAQGWEPVLLQQGEDRSMAEPVAHRFGDAIAPDGDFLATARVLASTDLLITVDTAMAHLAGAMGHPAWVLLPFSADPRWLRHRDDSPWYPSLRLFRQGADRDWLAVVAAVLQAVAAAPAFRAAGAG</sequence>
<accession>K9P5G2</accession>
<evidence type="ECO:0000313" key="3">
    <source>
        <dbReference type="Proteomes" id="UP000010388"/>
    </source>
</evidence>
<proteinExistence type="predicted"/>
<dbReference type="eggNOG" id="COG0859">
    <property type="taxonomic scope" value="Bacteria"/>
</dbReference>
<evidence type="ECO:0000313" key="2">
    <source>
        <dbReference type="EMBL" id="AFY28325.1"/>
    </source>
</evidence>
<reference evidence="3" key="1">
    <citation type="journal article" date="2013" name="Proc. Natl. Acad. Sci. U.S.A.">
        <title>Improving the coverage of the cyanobacterial phylum using diversity-driven genome sequencing.</title>
        <authorList>
            <person name="Shih P.M."/>
            <person name="Wu D."/>
            <person name="Latifi A."/>
            <person name="Axen S.D."/>
            <person name="Fewer D.P."/>
            <person name="Talla E."/>
            <person name="Calteau A."/>
            <person name="Cai F."/>
            <person name="Tandeau de Marsac N."/>
            <person name="Rippka R."/>
            <person name="Herdman M."/>
            <person name="Sivonen K."/>
            <person name="Coursin T."/>
            <person name="Laurent T."/>
            <person name="Goodwin L."/>
            <person name="Nolan M."/>
            <person name="Davenport K.W."/>
            <person name="Han C.S."/>
            <person name="Rubin E.M."/>
            <person name="Eisen J.A."/>
            <person name="Woyke T."/>
            <person name="Gugger M."/>
            <person name="Kerfeld C.A."/>
        </authorList>
    </citation>
    <scope>NUCLEOTIDE SEQUENCE [LARGE SCALE GENOMIC DNA]</scope>
    <source>
        <strain evidence="3">ATCC 27147 / PCC 6307</strain>
    </source>
</reference>
<dbReference type="RefSeq" id="WP_015108778.1">
    <property type="nucleotide sequence ID" value="NC_019675.1"/>
</dbReference>
<evidence type="ECO:0000256" key="1">
    <source>
        <dbReference type="SAM" id="MobiDB-lite"/>
    </source>
</evidence>
<feature type="region of interest" description="Disordered" evidence="1">
    <location>
        <begin position="213"/>
        <end position="239"/>
    </location>
</feature>
<dbReference type="STRING" id="292564.Cyagr_1146"/>
<dbReference type="EMBL" id="CP003495">
    <property type="protein sequence ID" value="AFY28325.1"/>
    <property type="molecule type" value="Genomic_DNA"/>
</dbReference>
<dbReference type="HOGENOM" id="CLU_010140_0_3_3"/>
<protein>
    <submittedName>
        <fullName evidence="2">ADP-heptose:LPS heptosyltransferase</fullName>
    </submittedName>
</protein>
<gene>
    <name evidence="2" type="ordered locus">Cyagr_1146</name>
</gene>
<dbReference type="PATRIC" id="fig|292564.3.peg.1093"/>
<name>K9P5G2_CYAGP</name>
<keyword evidence="2" id="KW-0808">Transferase</keyword>
<dbReference type="SUPFAM" id="SSF48452">
    <property type="entry name" value="TPR-like"/>
    <property type="match status" value="1"/>
</dbReference>
<dbReference type="AlphaFoldDB" id="K9P5G2"/>
<dbReference type="Gene3D" id="3.40.50.2000">
    <property type="entry name" value="Glycogen Phosphorylase B"/>
    <property type="match status" value="1"/>
</dbReference>
<dbReference type="InterPro" id="IPR002201">
    <property type="entry name" value="Glyco_trans_9"/>
</dbReference>
<dbReference type="SUPFAM" id="SSF53756">
    <property type="entry name" value="UDP-Glycosyltransferase/glycogen phosphorylase"/>
    <property type="match status" value="1"/>
</dbReference>
<dbReference type="Gene3D" id="1.25.40.10">
    <property type="entry name" value="Tetratricopeptide repeat domain"/>
    <property type="match status" value="1"/>
</dbReference>
<dbReference type="Proteomes" id="UP000010388">
    <property type="component" value="Chromosome"/>
</dbReference>